<dbReference type="EMBL" id="JACXAI010000011">
    <property type="protein sequence ID" value="MBD1380683.1"/>
    <property type="molecule type" value="Genomic_DNA"/>
</dbReference>
<evidence type="ECO:0000256" key="2">
    <source>
        <dbReference type="ARBA" id="ARBA00023002"/>
    </source>
</evidence>
<keyword evidence="5" id="KW-1185">Reference proteome</keyword>
<comment type="caution">
    <text evidence="4">The sequence shown here is derived from an EMBL/GenBank/DDBJ whole genome shotgun (WGS) entry which is preliminary data.</text>
</comment>
<organism evidence="4 5">
    <name type="scientific">Metabacillus arenae</name>
    <dbReference type="NCBI Taxonomy" id="2771434"/>
    <lineage>
        <taxon>Bacteria</taxon>
        <taxon>Bacillati</taxon>
        <taxon>Bacillota</taxon>
        <taxon>Bacilli</taxon>
        <taxon>Bacillales</taxon>
        <taxon>Bacillaceae</taxon>
        <taxon>Metabacillus</taxon>
    </lineage>
</organism>
<sequence length="204" mass="23217">MEFEAVISSRRSVKTYKKDVVISKEELEEIIYLASLSPSAWNLQQWHFLIVTDDEEKERLKKAAWGQPKVKDASATIVVLGDLLAYERAEEVANDWISKNMLPENAKEQLISNVHSFYEDDRTKRDEAVRGASLAAMSIMYAAENKGYSTCPMIGFDPEEVCSSFQIPDHLVPVMMMTIGVGEDAPKERGYRRRPAEIITYNTF</sequence>
<evidence type="ECO:0000313" key="5">
    <source>
        <dbReference type="Proteomes" id="UP000626844"/>
    </source>
</evidence>
<dbReference type="AlphaFoldDB" id="A0A926NHI5"/>
<protein>
    <submittedName>
        <fullName evidence="4">Nitroreductase family protein</fullName>
    </submittedName>
</protein>
<keyword evidence="2" id="KW-0560">Oxidoreductase</keyword>
<dbReference type="InterPro" id="IPR029479">
    <property type="entry name" value="Nitroreductase"/>
</dbReference>
<dbReference type="GO" id="GO:0016491">
    <property type="term" value="F:oxidoreductase activity"/>
    <property type="evidence" value="ECO:0007669"/>
    <property type="project" value="UniProtKB-KW"/>
</dbReference>
<evidence type="ECO:0000259" key="3">
    <source>
        <dbReference type="Pfam" id="PF00881"/>
    </source>
</evidence>
<accession>A0A926NHI5</accession>
<dbReference type="PANTHER" id="PTHR43673:SF12">
    <property type="entry name" value="PROTEIN DRGA"/>
    <property type="match status" value="1"/>
</dbReference>
<feature type="domain" description="Nitroreductase" evidence="3">
    <location>
        <begin position="7"/>
        <end position="180"/>
    </location>
</feature>
<evidence type="ECO:0000313" key="4">
    <source>
        <dbReference type="EMBL" id="MBD1380683.1"/>
    </source>
</evidence>
<dbReference type="Pfam" id="PF00881">
    <property type="entry name" value="Nitroreductase"/>
    <property type="match status" value="1"/>
</dbReference>
<name>A0A926NHI5_9BACI</name>
<dbReference type="Proteomes" id="UP000626844">
    <property type="component" value="Unassembled WGS sequence"/>
</dbReference>
<comment type="similarity">
    <text evidence="1">Belongs to the nitroreductase family.</text>
</comment>
<gene>
    <name evidence="4" type="ORF">IC621_10625</name>
</gene>
<reference evidence="4" key="1">
    <citation type="submission" date="2020-09" db="EMBL/GenBank/DDBJ databases">
        <title>A novel bacterium of genus Bacillus, isolated from South China Sea.</title>
        <authorList>
            <person name="Huang H."/>
            <person name="Mo K."/>
            <person name="Hu Y."/>
        </authorList>
    </citation>
    <scope>NUCLEOTIDE SEQUENCE</scope>
    <source>
        <strain evidence="4">IB182487</strain>
    </source>
</reference>
<dbReference type="PANTHER" id="PTHR43673">
    <property type="entry name" value="NAD(P)H NITROREDUCTASE YDGI-RELATED"/>
    <property type="match status" value="1"/>
</dbReference>
<dbReference type="Gene3D" id="3.40.109.10">
    <property type="entry name" value="NADH Oxidase"/>
    <property type="match status" value="1"/>
</dbReference>
<proteinExistence type="inferred from homology"/>
<evidence type="ECO:0000256" key="1">
    <source>
        <dbReference type="ARBA" id="ARBA00007118"/>
    </source>
</evidence>
<dbReference type="SUPFAM" id="SSF55469">
    <property type="entry name" value="FMN-dependent nitroreductase-like"/>
    <property type="match status" value="1"/>
</dbReference>
<dbReference type="RefSeq" id="WP_191158275.1">
    <property type="nucleotide sequence ID" value="NZ_JACXAI010000011.1"/>
</dbReference>
<dbReference type="CDD" id="cd02137">
    <property type="entry name" value="MhqN-like"/>
    <property type="match status" value="1"/>
</dbReference>
<dbReference type="InterPro" id="IPR000415">
    <property type="entry name" value="Nitroreductase-like"/>
</dbReference>